<organism evidence="7 8">
    <name type="scientific">Paenibacillus lutimineralis</name>
    <dbReference type="NCBI Taxonomy" id="2707005"/>
    <lineage>
        <taxon>Bacteria</taxon>
        <taxon>Bacillati</taxon>
        <taxon>Bacillota</taxon>
        <taxon>Bacilli</taxon>
        <taxon>Bacillales</taxon>
        <taxon>Paenibacillaceae</taxon>
        <taxon>Paenibacillus</taxon>
    </lineage>
</organism>
<dbReference type="RefSeq" id="WP_126998598.1">
    <property type="nucleotide sequence ID" value="NZ_CP034346.1"/>
</dbReference>
<evidence type="ECO:0000313" key="7">
    <source>
        <dbReference type="EMBL" id="AZS15209.1"/>
    </source>
</evidence>
<keyword evidence="8" id="KW-1185">Reference proteome</keyword>
<proteinExistence type="predicted"/>
<dbReference type="EMBL" id="CP034346">
    <property type="protein sequence ID" value="AZS15209.1"/>
    <property type="molecule type" value="Genomic_DNA"/>
</dbReference>
<feature type="transmembrane region" description="Helical" evidence="6">
    <location>
        <begin position="149"/>
        <end position="169"/>
    </location>
</feature>
<dbReference type="Pfam" id="PF01810">
    <property type="entry name" value="LysE"/>
    <property type="match status" value="1"/>
</dbReference>
<dbReference type="GO" id="GO:0005886">
    <property type="term" value="C:plasma membrane"/>
    <property type="evidence" value="ECO:0007669"/>
    <property type="project" value="UniProtKB-SubCell"/>
</dbReference>
<name>A0A3S9UY06_9BACL</name>
<evidence type="ECO:0000256" key="6">
    <source>
        <dbReference type="SAM" id="Phobius"/>
    </source>
</evidence>
<evidence type="ECO:0000256" key="5">
    <source>
        <dbReference type="ARBA" id="ARBA00023136"/>
    </source>
</evidence>
<evidence type="ECO:0000256" key="1">
    <source>
        <dbReference type="ARBA" id="ARBA00004651"/>
    </source>
</evidence>
<evidence type="ECO:0000313" key="8">
    <source>
        <dbReference type="Proteomes" id="UP000270678"/>
    </source>
</evidence>
<comment type="subcellular location">
    <subcellularLocation>
        <location evidence="1">Cell membrane</location>
        <topology evidence="1">Multi-pass membrane protein</topology>
    </subcellularLocation>
</comment>
<dbReference type="PANTHER" id="PTHR30086">
    <property type="entry name" value="ARGININE EXPORTER PROTEIN ARGO"/>
    <property type="match status" value="1"/>
</dbReference>
<dbReference type="KEGG" id="plut:EI981_12545"/>
<dbReference type="GO" id="GO:0015171">
    <property type="term" value="F:amino acid transmembrane transporter activity"/>
    <property type="evidence" value="ECO:0007669"/>
    <property type="project" value="TreeGrafter"/>
</dbReference>
<sequence>MDFITVLSFLGVAVLLTLMPGPDNLFVLAQSISQGKKAGIATALGLCSGLIVHVAAAALGISAIIYQSAIAFAIVKYAGAAYLLYLAWKSFREKESGLTLNDQKSLNYRSLYKKGILMNILNPKVSLFFLALLPQFVDQSMGHVPIQMLVLGVVFMLQAIIIFIVISFFSEKVRNLLLKSPRISKRLNYIQGTLLGIIGLNIAFSGNK</sequence>
<feature type="transmembrane region" description="Helical" evidence="6">
    <location>
        <begin position="189"/>
        <end position="206"/>
    </location>
</feature>
<accession>A0A3S9UY06</accession>
<dbReference type="Proteomes" id="UP000270678">
    <property type="component" value="Chromosome"/>
</dbReference>
<keyword evidence="5 6" id="KW-0472">Membrane</keyword>
<feature type="transmembrane region" description="Helical" evidence="6">
    <location>
        <begin position="40"/>
        <end position="64"/>
    </location>
</feature>
<keyword evidence="3 6" id="KW-0812">Transmembrane</keyword>
<dbReference type="AlphaFoldDB" id="A0A3S9UY06"/>
<dbReference type="InterPro" id="IPR001123">
    <property type="entry name" value="LeuE-type"/>
</dbReference>
<evidence type="ECO:0000256" key="3">
    <source>
        <dbReference type="ARBA" id="ARBA00022692"/>
    </source>
</evidence>
<reference evidence="8" key="1">
    <citation type="submission" date="2018-12" db="EMBL/GenBank/DDBJ databases">
        <title>Complete genome sequence of Paenibacillus sp. MBLB1234.</title>
        <authorList>
            <person name="Nam Y.-D."/>
            <person name="Kang J."/>
            <person name="Chung W.-H."/>
            <person name="Park Y.S."/>
        </authorList>
    </citation>
    <scope>NUCLEOTIDE SEQUENCE [LARGE SCALE GENOMIC DNA]</scope>
    <source>
        <strain evidence="8">MBLB1234</strain>
    </source>
</reference>
<feature type="transmembrane region" description="Helical" evidence="6">
    <location>
        <begin position="116"/>
        <end position="137"/>
    </location>
</feature>
<keyword evidence="2" id="KW-1003">Cell membrane</keyword>
<feature type="transmembrane region" description="Helical" evidence="6">
    <location>
        <begin position="70"/>
        <end position="88"/>
    </location>
</feature>
<evidence type="ECO:0000256" key="2">
    <source>
        <dbReference type="ARBA" id="ARBA00022475"/>
    </source>
</evidence>
<protein>
    <submittedName>
        <fullName evidence="7">LysE family translocator</fullName>
    </submittedName>
</protein>
<dbReference type="PANTHER" id="PTHR30086:SF20">
    <property type="entry name" value="ARGININE EXPORTER PROTEIN ARGO-RELATED"/>
    <property type="match status" value="1"/>
</dbReference>
<dbReference type="PIRSF" id="PIRSF006324">
    <property type="entry name" value="LeuE"/>
    <property type="match status" value="1"/>
</dbReference>
<keyword evidence="4 6" id="KW-1133">Transmembrane helix</keyword>
<feature type="transmembrane region" description="Helical" evidence="6">
    <location>
        <begin position="6"/>
        <end position="28"/>
    </location>
</feature>
<gene>
    <name evidence="7" type="ORF">EI981_12545</name>
</gene>
<evidence type="ECO:0000256" key="4">
    <source>
        <dbReference type="ARBA" id="ARBA00022989"/>
    </source>
</evidence>
<dbReference type="OrthoDB" id="9784202at2"/>